<feature type="domain" description="DUF7907" evidence="2">
    <location>
        <begin position="21"/>
        <end position="192"/>
    </location>
</feature>
<keyword evidence="1" id="KW-0732">Signal</keyword>
<dbReference type="Proteomes" id="UP000706124">
    <property type="component" value="Unassembled WGS sequence"/>
</dbReference>
<dbReference type="Pfam" id="PF25484">
    <property type="entry name" value="DUF7907"/>
    <property type="match status" value="1"/>
</dbReference>
<name>A0A9P7MJY3_9HYPO</name>
<dbReference type="OrthoDB" id="3515453at2759"/>
<keyword evidence="4" id="KW-1185">Reference proteome</keyword>
<dbReference type="InterPro" id="IPR057229">
    <property type="entry name" value="DUF7907"/>
</dbReference>
<dbReference type="EMBL" id="SRPO01000010">
    <property type="protein sequence ID" value="KAG5948949.1"/>
    <property type="molecule type" value="Genomic_DNA"/>
</dbReference>
<organism evidence="3 4">
    <name type="scientific">Claviceps pazoutovae</name>
    <dbReference type="NCBI Taxonomy" id="1649127"/>
    <lineage>
        <taxon>Eukaryota</taxon>
        <taxon>Fungi</taxon>
        <taxon>Dikarya</taxon>
        <taxon>Ascomycota</taxon>
        <taxon>Pezizomycotina</taxon>
        <taxon>Sordariomycetes</taxon>
        <taxon>Hypocreomycetidae</taxon>
        <taxon>Hypocreales</taxon>
        <taxon>Clavicipitaceae</taxon>
        <taxon>Claviceps</taxon>
    </lineage>
</organism>
<feature type="signal peptide" evidence="1">
    <location>
        <begin position="1"/>
        <end position="21"/>
    </location>
</feature>
<proteinExistence type="predicted"/>
<reference evidence="3 4" key="1">
    <citation type="journal article" date="2020" name="bioRxiv">
        <title>Whole genome comparisons of ergot fungi reveals the divergence and evolution of species within the genus Claviceps are the result of varying mechanisms driving genome evolution and host range expansion.</title>
        <authorList>
            <person name="Wyka S.A."/>
            <person name="Mondo S.J."/>
            <person name="Liu M."/>
            <person name="Dettman J."/>
            <person name="Nalam V."/>
            <person name="Broders K.D."/>
        </authorList>
    </citation>
    <scope>NUCLEOTIDE SEQUENCE [LARGE SCALE GENOMIC DNA]</scope>
    <source>
        <strain evidence="3 4">CCC 1485</strain>
    </source>
</reference>
<gene>
    <name evidence="3" type="ORF">E4U60_000058</name>
</gene>
<evidence type="ECO:0000256" key="1">
    <source>
        <dbReference type="SAM" id="SignalP"/>
    </source>
</evidence>
<accession>A0A9P7MJY3</accession>
<evidence type="ECO:0000313" key="3">
    <source>
        <dbReference type="EMBL" id="KAG5948949.1"/>
    </source>
</evidence>
<dbReference type="AlphaFoldDB" id="A0A9P7MJY3"/>
<evidence type="ECO:0000313" key="4">
    <source>
        <dbReference type="Proteomes" id="UP000706124"/>
    </source>
</evidence>
<evidence type="ECO:0000259" key="2">
    <source>
        <dbReference type="Pfam" id="PF25484"/>
    </source>
</evidence>
<protein>
    <recommendedName>
        <fullName evidence="2">DUF7907 domain-containing protein</fullName>
    </recommendedName>
</protein>
<sequence length="194" mass="21447">MKPSVLTFLFGSLAAAQVMQSRPFQLVIKSRSKELDGRVFSACHVGAAVETICLYQDNKEPFRLNSTQDVQNFQAPPGGVIGILTWDMNTEPPVPSSMSLSINPASNVALPLFTPGIMNAQFVGFDLDDNMIIVSFLNDTVTPSATQNGYALQNWYLCTITYSTYTYHALAWTLGREKPQNPTCVKITVKRKFV</sequence>
<comment type="caution">
    <text evidence="3">The sequence shown here is derived from an EMBL/GenBank/DDBJ whole genome shotgun (WGS) entry which is preliminary data.</text>
</comment>
<feature type="chain" id="PRO_5040325040" description="DUF7907 domain-containing protein" evidence="1">
    <location>
        <begin position="22"/>
        <end position="194"/>
    </location>
</feature>